<organism evidence="5 6">
    <name type="scientific">Lacibacterium aquatile</name>
    <dbReference type="NCBI Taxonomy" id="1168082"/>
    <lineage>
        <taxon>Bacteria</taxon>
        <taxon>Pseudomonadati</taxon>
        <taxon>Pseudomonadota</taxon>
        <taxon>Alphaproteobacteria</taxon>
        <taxon>Rhodospirillales</taxon>
        <taxon>Rhodospirillaceae</taxon>
    </lineage>
</organism>
<feature type="domain" description="Methyl-accepting transducer" evidence="4">
    <location>
        <begin position="22"/>
        <end position="75"/>
    </location>
</feature>
<gene>
    <name evidence="5" type="ORF">ACFSM5_02100</name>
</gene>
<dbReference type="InterPro" id="IPR004089">
    <property type="entry name" value="MCPsignal_dom"/>
</dbReference>
<dbReference type="InterPro" id="IPR051310">
    <property type="entry name" value="MCP_chemotaxis"/>
</dbReference>
<evidence type="ECO:0000256" key="3">
    <source>
        <dbReference type="PROSITE-ProRule" id="PRU00284"/>
    </source>
</evidence>
<keyword evidence="3" id="KW-0807">Transducer</keyword>
<dbReference type="PANTHER" id="PTHR43531">
    <property type="entry name" value="PROTEIN ICFG"/>
    <property type="match status" value="1"/>
</dbReference>
<reference evidence="6" key="1">
    <citation type="journal article" date="2019" name="Int. J. Syst. Evol. Microbiol.">
        <title>The Global Catalogue of Microorganisms (GCM) 10K type strain sequencing project: providing services to taxonomists for standard genome sequencing and annotation.</title>
        <authorList>
            <consortium name="The Broad Institute Genomics Platform"/>
            <consortium name="The Broad Institute Genome Sequencing Center for Infectious Disease"/>
            <person name="Wu L."/>
            <person name="Ma J."/>
        </authorList>
    </citation>
    <scope>NUCLEOTIDE SEQUENCE [LARGE SCALE GENOMIC DNA]</scope>
    <source>
        <strain evidence="6">CGMCC 1.19062</strain>
    </source>
</reference>
<evidence type="ECO:0000259" key="4">
    <source>
        <dbReference type="PROSITE" id="PS50111"/>
    </source>
</evidence>
<keyword evidence="1" id="KW-0145">Chemotaxis</keyword>
<accession>A0ABW5DP40</accession>
<dbReference type="Pfam" id="PF00015">
    <property type="entry name" value="MCPsignal"/>
    <property type="match status" value="1"/>
</dbReference>
<dbReference type="Proteomes" id="UP001597295">
    <property type="component" value="Unassembled WGS sequence"/>
</dbReference>
<dbReference type="PRINTS" id="PR00260">
    <property type="entry name" value="CHEMTRNSDUCR"/>
</dbReference>
<protein>
    <submittedName>
        <fullName evidence="5">Methyl-accepting chemotaxis protein</fullName>
    </submittedName>
</protein>
<sequence length="344" mass="37505">MTQPERIIELSRQVGEIAESKISQINQITRETRILALNALIESARAGEAGKGFGVVASEVKVISERITQIAQQLSTELAGSITELSVLGERLVRHVRGQRLSDLALNMIEIIDRNLYERSCDVRWWATDAAAVDALEQPGSDSARHASRRLGVILNSYTVYLDLWIADASGRVIANGRPETYSRVIGADVSGTSWFRAGMATASGDHYAAFDIERSALLDNRQVATYATAIRRGGESNGAPIGVLGVFFDWEPQAEAVVQGSHLSDDERRTTRCLLVDSQHRVIAASDGRGVLSEIVPLDTSRQKTGFIQKDGKITGFALTPGYETYRGLGWYGVVVQDAGVEE</sequence>
<comment type="caution">
    <text evidence="5">The sequence shown here is derived from an EMBL/GenBank/DDBJ whole genome shotgun (WGS) entry which is preliminary data.</text>
</comment>
<dbReference type="EMBL" id="JBHUIP010000003">
    <property type="protein sequence ID" value="MFD2261661.1"/>
    <property type="molecule type" value="Genomic_DNA"/>
</dbReference>
<dbReference type="RefSeq" id="WP_379874577.1">
    <property type="nucleotide sequence ID" value="NZ_JBHUIP010000003.1"/>
</dbReference>
<dbReference type="SUPFAM" id="SSF58104">
    <property type="entry name" value="Methyl-accepting chemotaxis protein (MCP) signaling domain"/>
    <property type="match status" value="1"/>
</dbReference>
<evidence type="ECO:0000313" key="6">
    <source>
        <dbReference type="Proteomes" id="UP001597295"/>
    </source>
</evidence>
<comment type="similarity">
    <text evidence="2">Belongs to the methyl-accepting chemotaxis (MCP) protein family.</text>
</comment>
<dbReference type="Gene3D" id="3.30.450.20">
    <property type="entry name" value="PAS domain"/>
    <property type="match status" value="1"/>
</dbReference>
<evidence type="ECO:0000256" key="1">
    <source>
        <dbReference type="ARBA" id="ARBA00022500"/>
    </source>
</evidence>
<dbReference type="PROSITE" id="PS50111">
    <property type="entry name" value="CHEMOTAXIS_TRANSDUC_2"/>
    <property type="match status" value="1"/>
</dbReference>
<keyword evidence="6" id="KW-1185">Reference proteome</keyword>
<name>A0ABW5DP40_9PROT</name>
<dbReference type="InterPro" id="IPR004090">
    <property type="entry name" value="Chemotax_Me-accpt_rcpt"/>
</dbReference>
<evidence type="ECO:0000313" key="5">
    <source>
        <dbReference type="EMBL" id="MFD2261661.1"/>
    </source>
</evidence>
<dbReference type="Gene3D" id="1.10.287.950">
    <property type="entry name" value="Methyl-accepting chemotaxis protein"/>
    <property type="match status" value="1"/>
</dbReference>
<dbReference type="PANTHER" id="PTHR43531:SF11">
    <property type="entry name" value="METHYL-ACCEPTING CHEMOTAXIS PROTEIN 3"/>
    <property type="match status" value="1"/>
</dbReference>
<evidence type="ECO:0000256" key="2">
    <source>
        <dbReference type="ARBA" id="ARBA00029447"/>
    </source>
</evidence>
<proteinExistence type="inferred from homology"/>